<reference evidence="10 11" key="1">
    <citation type="submission" date="2024-01" db="EMBL/GenBank/DDBJ databases">
        <authorList>
            <person name="Waweru B."/>
        </authorList>
    </citation>
    <scope>NUCLEOTIDE SEQUENCE [LARGE SCALE GENOMIC DNA]</scope>
</reference>
<comment type="subcellular location">
    <subcellularLocation>
        <location evidence="1 9">Endoplasmic reticulum membrane</location>
        <topology evidence="1 9">Multi-pass membrane protein</topology>
    </subcellularLocation>
</comment>
<dbReference type="PANTHER" id="PTHR13117:SF5">
    <property type="entry name" value="PROTEIN RFT1 HOMOLOG"/>
    <property type="match status" value="1"/>
</dbReference>
<feature type="transmembrane region" description="Helical" evidence="9">
    <location>
        <begin position="71"/>
        <end position="89"/>
    </location>
</feature>
<evidence type="ECO:0000256" key="4">
    <source>
        <dbReference type="ARBA" id="ARBA00022692"/>
    </source>
</evidence>
<feature type="transmembrane region" description="Helical" evidence="9">
    <location>
        <begin position="119"/>
        <end position="141"/>
    </location>
</feature>
<dbReference type="Proteomes" id="UP001314170">
    <property type="component" value="Unassembled WGS sequence"/>
</dbReference>
<comment type="pathway">
    <text evidence="2">Protein modification; protein glycosylation.</text>
</comment>
<dbReference type="PANTHER" id="PTHR13117">
    <property type="entry name" value="ENDOPLASMIC RETICULUM MULTISPAN TRANSMEMBRANE PROTEIN-RELATED"/>
    <property type="match status" value="1"/>
</dbReference>
<keyword evidence="7 9" id="KW-0472">Membrane</keyword>
<sequence>MVGPSQPTSLNSSPEFWYMAQTQPMISIDSSVCENIKRVSAFFSLATQFLSRGIPFIFNSWIVRHLTAEDYALYAVQFHLFVTCVLFLSREGFRRACLRADIKCDDAPIEEYAAKLLKIAWMTLPLGIVTTIAACVFVFWWQGLTYSDPYAQAILINGKML</sequence>
<evidence type="ECO:0000256" key="1">
    <source>
        <dbReference type="ARBA" id="ARBA00004477"/>
    </source>
</evidence>
<protein>
    <recommendedName>
        <fullName evidence="9">Protein RFT1 homolog</fullName>
    </recommendedName>
</protein>
<evidence type="ECO:0000313" key="10">
    <source>
        <dbReference type="EMBL" id="CAK7355892.1"/>
    </source>
</evidence>
<evidence type="ECO:0000256" key="5">
    <source>
        <dbReference type="ARBA" id="ARBA00022824"/>
    </source>
</evidence>
<name>A0AAV1SQ09_9ROSI</name>
<dbReference type="AlphaFoldDB" id="A0AAV1SQ09"/>
<comment type="caution">
    <text evidence="10">The sequence shown here is derived from an EMBL/GenBank/DDBJ whole genome shotgun (WGS) entry which is preliminary data.</text>
</comment>
<evidence type="ECO:0000256" key="7">
    <source>
        <dbReference type="ARBA" id="ARBA00023136"/>
    </source>
</evidence>
<dbReference type="Pfam" id="PF04506">
    <property type="entry name" value="Rft-1"/>
    <property type="match status" value="1"/>
</dbReference>
<comment type="function">
    <text evidence="8 9">Intramembrane glycolipid transporter that operates in the biosynthetic pathway of dolichol-linked oligosaccharides, the glycan precursors employed in protein asparagine (N)-glycosylation. The sequential addition of sugars to dolichol pyrophosphate produces dolichol-linked oligosaccharides containing fourteen sugars, including two GlcNAcs, nine mannoses and three glucoses. Once assembled, the oligosaccharide is transferred from the lipid to nascent proteins by oligosaccharyltransferases. The assembly of dolichol-linked oligosaccharides begins on the cytosolic side of the endoplasmic reticulum membrane and finishes in its lumen. RFT1 could mediate the translocation of the cytosolically oriented intermediate DolPP-GlcNAc2Man5, produced by ALG11, into the ER lumen where dolichol-linked oligosaccharides assembly continues. However, the intramembrane lipid transporter activity could not be confirmed in vitro.</text>
</comment>
<comment type="caution">
    <text evidence="9">Lacks conserved residue(s) required for the propagation of feature annotation.</text>
</comment>
<gene>
    <name evidence="10" type="ORF">DCAF_LOCUS26155</name>
</gene>
<keyword evidence="4 9" id="KW-0812">Transmembrane</keyword>
<accession>A0AAV1SQ09</accession>
<dbReference type="GO" id="GO:0034203">
    <property type="term" value="P:glycolipid translocation"/>
    <property type="evidence" value="ECO:0007669"/>
    <property type="project" value="TreeGrafter"/>
</dbReference>
<evidence type="ECO:0000256" key="9">
    <source>
        <dbReference type="RuleBase" id="RU365067"/>
    </source>
</evidence>
<organism evidence="10 11">
    <name type="scientific">Dovyalis caffra</name>
    <dbReference type="NCBI Taxonomy" id="77055"/>
    <lineage>
        <taxon>Eukaryota</taxon>
        <taxon>Viridiplantae</taxon>
        <taxon>Streptophyta</taxon>
        <taxon>Embryophyta</taxon>
        <taxon>Tracheophyta</taxon>
        <taxon>Spermatophyta</taxon>
        <taxon>Magnoliopsida</taxon>
        <taxon>eudicotyledons</taxon>
        <taxon>Gunneridae</taxon>
        <taxon>Pentapetalae</taxon>
        <taxon>rosids</taxon>
        <taxon>fabids</taxon>
        <taxon>Malpighiales</taxon>
        <taxon>Salicaceae</taxon>
        <taxon>Flacourtieae</taxon>
        <taxon>Dovyalis</taxon>
    </lineage>
</organism>
<evidence type="ECO:0000256" key="6">
    <source>
        <dbReference type="ARBA" id="ARBA00022989"/>
    </source>
</evidence>
<keyword evidence="5" id="KW-0256">Endoplasmic reticulum</keyword>
<dbReference type="EMBL" id="CAWUPB010001197">
    <property type="protein sequence ID" value="CAK7355892.1"/>
    <property type="molecule type" value="Genomic_DNA"/>
</dbReference>
<dbReference type="GO" id="GO:0006488">
    <property type="term" value="P:dolichol-linked oligosaccharide biosynthetic process"/>
    <property type="evidence" value="ECO:0007669"/>
    <property type="project" value="InterPro"/>
</dbReference>
<proteinExistence type="inferred from homology"/>
<comment type="similarity">
    <text evidence="3 9">Belongs to the RFT1 family.</text>
</comment>
<keyword evidence="6 9" id="KW-1133">Transmembrane helix</keyword>
<evidence type="ECO:0000313" key="11">
    <source>
        <dbReference type="Proteomes" id="UP001314170"/>
    </source>
</evidence>
<evidence type="ECO:0000256" key="3">
    <source>
        <dbReference type="ARBA" id="ARBA00010288"/>
    </source>
</evidence>
<dbReference type="InterPro" id="IPR007594">
    <property type="entry name" value="RFT1"/>
</dbReference>
<evidence type="ECO:0000256" key="8">
    <source>
        <dbReference type="ARBA" id="ARBA00045912"/>
    </source>
</evidence>
<evidence type="ECO:0000256" key="2">
    <source>
        <dbReference type="ARBA" id="ARBA00004922"/>
    </source>
</evidence>
<keyword evidence="11" id="KW-1185">Reference proteome</keyword>
<dbReference type="GO" id="GO:0005789">
    <property type="term" value="C:endoplasmic reticulum membrane"/>
    <property type="evidence" value="ECO:0007669"/>
    <property type="project" value="UniProtKB-SubCell"/>
</dbReference>